<gene>
    <name evidence="5" type="ORF">GCM10012280_08080</name>
</gene>
<dbReference type="InterPro" id="IPR005158">
    <property type="entry name" value="BTAD"/>
</dbReference>
<dbReference type="AlphaFoldDB" id="A0A917ZHX4"/>
<dbReference type="SUPFAM" id="SSF48452">
    <property type="entry name" value="TPR-like"/>
    <property type="match status" value="1"/>
</dbReference>
<dbReference type="Gene3D" id="1.25.40.10">
    <property type="entry name" value="Tetratricopeptide repeat domain"/>
    <property type="match status" value="1"/>
</dbReference>
<protein>
    <recommendedName>
        <fullName evidence="4">Bacterial transcriptional activator domain-containing protein</fullName>
    </recommendedName>
</protein>
<dbReference type="InterPro" id="IPR051677">
    <property type="entry name" value="AfsR-DnrI-RedD_regulator"/>
</dbReference>
<dbReference type="GO" id="GO:0006355">
    <property type="term" value="P:regulation of DNA-templated transcription"/>
    <property type="evidence" value="ECO:0007669"/>
    <property type="project" value="TreeGrafter"/>
</dbReference>
<keyword evidence="3" id="KW-0804">Transcription</keyword>
<dbReference type="RefSeq" id="WP_189130108.1">
    <property type="nucleotide sequence ID" value="NZ_BMMS01000003.1"/>
</dbReference>
<evidence type="ECO:0000313" key="6">
    <source>
        <dbReference type="Proteomes" id="UP000641932"/>
    </source>
</evidence>
<keyword evidence="2" id="KW-0805">Transcription regulation</keyword>
<reference evidence="5" key="1">
    <citation type="journal article" date="2014" name="Int. J. Syst. Evol. Microbiol.">
        <title>Complete genome sequence of Corynebacterium casei LMG S-19264T (=DSM 44701T), isolated from a smear-ripened cheese.</title>
        <authorList>
            <consortium name="US DOE Joint Genome Institute (JGI-PGF)"/>
            <person name="Walter F."/>
            <person name="Albersmeier A."/>
            <person name="Kalinowski J."/>
            <person name="Ruckert C."/>
        </authorList>
    </citation>
    <scope>NUCLEOTIDE SEQUENCE</scope>
    <source>
        <strain evidence="5">CGMCC 4.7201</strain>
    </source>
</reference>
<dbReference type="GO" id="GO:0003677">
    <property type="term" value="F:DNA binding"/>
    <property type="evidence" value="ECO:0007669"/>
    <property type="project" value="TreeGrafter"/>
</dbReference>
<dbReference type="PANTHER" id="PTHR35807">
    <property type="entry name" value="TRANSCRIPTIONAL REGULATOR REDD-RELATED"/>
    <property type="match status" value="1"/>
</dbReference>
<dbReference type="GO" id="GO:0000160">
    <property type="term" value="P:phosphorelay signal transduction system"/>
    <property type="evidence" value="ECO:0007669"/>
    <property type="project" value="UniProtKB-KW"/>
</dbReference>
<sequence>MRIARRHGGYTLCADRQAVDLHRFRHLVTQARAPEEDTRTAALLEQALALWRGQALTGADTPWAEAVREALHHERLAAESDVTDVRLRPGHHTELLGGLRTRARQHPWDERPAGQLMLTLHRCGRSAEALEHYERARHPARRPAGVGASSCVKRM</sequence>
<keyword evidence="6" id="KW-1185">Reference proteome</keyword>
<evidence type="ECO:0000256" key="2">
    <source>
        <dbReference type="ARBA" id="ARBA00023015"/>
    </source>
</evidence>
<evidence type="ECO:0000313" key="5">
    <source>
        <dbReference type="EMBL" id="GGO82157.1"/>
    </source>
</evidence>
<dbReference type="InterPro" id="IPR011990">
    <property type="entry name" value="TPR-like_helical_dom_sf"/>
</dbReference>
<dbReference type="Proteomes" id="UP000641932">
    <property type="component" value="Unassembled WGS sequence"/>
</dbReference>
<organism evidence="5 6">
    <name type="scientific">Wenjunlia tyrosinilytica</name>
    <dbReference type="NCBI Taxonomy" id="1544741"/>
    <lineage>
        <taxon>Bacteria</taxon>
        <taxon>Bacillati</taxon>
        <taxon>Actinomycetota</taxon>
        <taxon>Actinomycetes</taxon>
        <taxon>Kitasatosporales</taxon>
        <taxon>Streptomycetaceae</taxon>
        <taxon>Wenjunlia</taxon>
    </lineage>
</organism>
<proteinExistence type="predicted"/>
<dbReference type="PANTHER" id="PTHR35807:SF1">
    <property type="entry name" value="TRANSCRIPTIONAL REGULATOR REDD"/>
    <property type="match status" value="1"/>
</dbReference>
<evidence type="ECO:0000256" key="1">
    <source>
        <dbReference type="ARBA" id="ARBA00023012"/>
    </source>
</evidence>
<dbReference type="SMART" id="SM01043">
    <property type="entry name" value="BTAD"/>
    <property type="match status" value="1"/>
</dbReference>
<keyword evidence="1" id="KW-0902">Two-component regulatory system</keyword>
<dbReference type="Pfam" id="PF03704">
    <property type="entry name" value="BTAD"/>
    <property type="match status" value="1"/>
</dbReference>
<feature type="domain" description="Bacterial transcriptional activator" evidence="4">
    <location>
        <begin position="19"/>
        <end position="142"/>
    </location>
</feature>
<evidence type="ECO:0000259" key="4">
    <source>
        <dbReference type="SMART" id="SM01043"/>
    </source>
</evidence>
<evidence type="ECO:0000256" key="3">
    <source>
        <dbReference type="ARBA" id="ARBA00023163"/>
    </source>
</evidence>
<accession>A0A917ZHX4</accession>
<name>A0A917ZHX4_9ACTN</name>
<reference evidence="5" key="2">
    <citation type="submission" date="2020-09" db="EMBL/GenBank/DDBJ databases">
        <authorList>
            <person name="Sun Q."/>
            <person name="Zhou Y."/>
        </authorList>
    </citation>
    <scope>NUCLEOTIDE SEQUENCE</scope>
    <source>
        <strain evidence="5">CGMCC 4.7201</strain>
    </source>
</reference>
<comment type="caution">
    <text evidence="5">The sequence shown here is derived from an EMBL/GenBank/DDBJ whole genome shotgun (WGS) entry which is preliminary data.</text>
</comment>
<dbReference type="EMBL" id="BMMS01000003">
    <property type="protein sequence ID" value="GGO82157.1"/>
    <property type="molecule type" value="Genomic_DNA"/>
</dbReference>